<dbReference type="STRING" id="1440762.Y882_09680"/>
<sequence length="243" mass="25528">MAAGTSEALILDAWHANAQAWERAVREGRIASRKLVTDQAIVEAVRSRSPRTVIDLGCGEGWLARTLASDGVQVLGVDAIPALVEAAQAQGGGDFRVISYDDVAAGALTERADVVVCNFSLLGGASVDALLGAVPALLEPGGVLLIQTLHPLMAEVGPYADGWREGSWVGCGDGFEQPAPWYFRTLGSWVATLEAAGLTLLGLQEPIHPHTGRPASAIFLAGARQGDGDEQASRRSVSRHRTE</sequence>
<dbReference type="PATRIC" id="fig|1440762.4.peg.1431"/>
<dbReference type="Proteomes" id="UP000035481">
    <property type="component" value="Unassembled WGS sequence"/>
</dbReference>
<evidence type="ECO:0000313" key="3">
    <source>
        <dbReference type="Proteomes" id="UP000035481"/>
    </source>
</evidence>
<organism evidence="2 3">
    <name type="scientific">Dyella japonica DSM 16301</name>
    <dbReference type="NCBI Taxonomy" id="1440762"/>
    <lineage>
        <taxon>Bacteria</taxon>
        <taxon>Pseudomonadati</taxon>
        <taxon>Pseudomonadota</taxon>
        <taxon>Gammaproteobacteria</taxon>
        <taxon>Lysobacterales</taxon>
        <taxon>Rhodanobacteraceae</taxon>
        <taxon>Dyella</taxon>
    </lineage>
</organism>
<feature type="region of interest" description="Disordered" evidence="1">
    <location>
        <begin position="224"/>
        <end position="243"/>
    </location>
</feature>
<dbReference type="InterPro" id="IPR029063">
    <property type="entry name" value="SAM-dependent_MTases_sf"/>
</dbReference>
<dbReference type="EMBL" id="JPLA01000024">
    <property type="protein sequence ID" value="KLD63882.1"/>
    <property type="molecule type" value="Genomic_DNA"/>
</dbReference>
<dbReference type="AlphaFoldDB" id="A0A0G9H851"/>
<dbReference type="OrthoDB" id="9791837at2"/>
<comment type="caution">
    <text evidence="2">The sequence shown here is derived from an EMBL/GenBank/DDBJ whole genome shotgun (WGS) entry which is preliminary data.</text>
</comment>
<dbReference type="PANTHER" id="PTHR43861">
    <property type="entry name" value="TRANS-ACONITATE 2-METHYLTRANSFERASE-RELATED"/>
    <property type="match status" value="1"/>
</dbReference>
<protein>
    <submittedName>
        <fullName evidence="2">Methyltransferase type 12</fullName>
    </submittedName>
</protein>
<dbReference type="GO" id="GO:0032259">
    <property type="term" value="P:methylation"/>
    <property type="evidence" value="ECO:0007669"/>
    <property type="project" value="UniProtKB-KW"/>
</dbReference>
<name>A0A0G9H851_9GAMM</name>
<dbReference type="Pfam" id="PF13489">
    <property type="entry name" value="Methyltransf_23"/>
    <property type="match status" value="1"/>
</dbReference>
<dbReference type="Gene3D" id="3.40.50.150">
    <property type="entry name" value="Vaccinia Virus protein VP39"/>
    <property type="match status" value="1"/>
</dbReference>
<keyword evidence="2" id="KW-0489">Methyltransferase</keyword>
<dbReference type="RefSeq" id="WP_046971669.1">
    <property type="nucleotide sequence ID" value="NZ_JPLA01000024.1"/>
</dbReference>
<dbReference type="SUPFAM" id="SSF53335">
    <property type="entry name" value="S-adenosyl-L-methionine-dependent methyltransferases"/>
    <property type="match status" value="1"/>
</dbReference>
<proteinExistence type="predicted"/>
<gene>
    <name evidence="2" type="ORF">Y882_09680</name>
</gene>
<reference evidence="2 3" key="1">
    <citation type="journal article" date="2015" name="Antonie Van Leeuwenhoek">
        <title>A phylogenomic and molecular marker based taxonomic framework for the order Xanthomonadales: proposal to transfer the families Algiphilaceae and Solimonadaceae to the order Nevskiales ord. nov. and to create a new family within the order Xanthomonadales, the family Rhodanobacteraceae fam. nov., containing the genus Rhodanobacter and its closest relatives.</title>
        <authorList>
            <person name="Naushad S."/>
            <person name="Adeolu M."/>
            <person name="Wong S."/>
            <person name="Sohail M."/>
            <person name="Schellhorn H.E."/>
            <person name="Gupta R.S."/>
        </authorList>
    </citation>
    <scope>NUCLEOTIDE SEQUENCE [LARGE SCALE GENOMIC DNA]</scope>
    <source>
        <strain evidence="2 3">DSM 16301</strain>
    </source>
</reference>
<dbReference type="CDD" id="cd02440">
    <property type="entry name" value="AdoMet_MTases"/>
    <property type="match status" value="1"/>
</dbReference>
<accession>A0A0G9H851</accession>
<dbReference type="PANTHER" id="PTHR43861:SF1">
    <property type="entry name" value="TRANS-ACONITATE 2-METHYLTRANSFERASE"/>
    <property type="match status" value="1"/>
</dbReference>
<dbReference type="GO" id="GO:0008168">
    <property type="term" value="F:methyltransferase activity"/>
    <property type="evidence" value="ECO:0007669"/>
    <property type="project" value="UniProtKB-KW"/>
</dbReference>
<evidence type="ECO:0000313" key="2">
    <source>
        <dbReference type="EMBL" id="KLD63882.1"/>
    </source>
</evidence>
<evidence type="ECO:0000256" key="1">
    <source>
        <dbReference type="SAM" id="MobiDB-lite"/>
    </source>
</evidence>
<keyword evidence="2" id="KW-0808">Transferase</keyword>